<keyword evidence="5 7" id="KW-1133">Transmembrane helix</keyword>
<dbReference type="Proteomes" id="UP000030475">
    <property type="component" value="Unassembled WGS sequence"/>
</dbReference>
<dbReference type="RefSeq" id="WP_004186021.1">
    <property type="nucleotide sequence ID" value="NZ_AP028071.1"/>
</dbReference>
<dbReference type="EMBL" id="JQIM01000010">
    <property type="protein sequence ID" value="KGX08508.1"/>
    <property type="molecule type" value="Genomic_DNA"/>
</dbReference>
<dbReference type="GO" id="GO:0005886">
    <property type="term" value="C:plasma membrane"/>
    <property type="evidence" value="ECO:0007669"/>
    <property type="project" value="UniProtKB-SubCell"/>
</dbReference>
<evidence type="ECO:0000313" key="11">
    <source>
        <dbReference type="Proteomes" id="UP000231878"/>
    </source>
</evidence>
<evidence type="ECO:0000313" key="8">
    <source>
        <dbReference type="EMBL" id="KGX08508.1"/>
    </source>
</evidence>
<dbReference type="eggNOG" id="COG3235">
    <property type="taxonomic scope" value="Bacteria"/>
</dbReference>
<dbReference type="InterPro" id="IPR002751">
    <property type="entry name" value="CbiM/NikMN"/>
</dbReference>
<dbReference type="Gene3D" id="1.10.1760.20">
    <property type="match status" value="1"/>
</dbReference>
<dbReference type="OMA" id="VYIFCSG"/>
<gene>
    <name evidence="9" type="ORF">CWD88_28930</name>
    <name evidence="8" type="ORF">Y036_791</name>
</gene>
<protein>
    <submittedName>
        <fullName evidence="8">Cobalt uptake substrate-specific transmembrane region family protein</fullName>
    </submittedName>
</protein>
<dbReference type="Proteomes" id="UP000231878">
    <property type="component" value="Unassembled WGS sequence"/>
</dbReference>
<accession>A0A069AZY7</accession>
<evidence type="ECO:0000256" key="5">
    <source>
        <dbReference type="ARBA" id="ARBA00022989"/>
    </source>
</evidence>
<dbReference type="GO" id="GO:0000041">
    <property type="term" value="P:transition metal ion transport"/>
    <property type="evidence" value="ECO:0007669"/>
    <property type="project" value="InterPro"/>
</dbReference>
<feature type="transmembrane region" description="Helical" evidence="7">
    <location>
        <begin position="179"/>
        <end position="204"/>
    </location>
</feature>
<feature type="transmembrane region" description="Helical" evidence="7">
    <location>
        <begin position="146"/>
        <end position="167"/>
    </location>
</feature>
<sequence length="224" mass="23609">MGFLYTPLPFWIAVGGWIAAVGLLVLALWKRPFGRLQDATLQHVWLALVTTITVLWASNAWLDDGLVMHLLGATLLVTLFDWTLALVGMAAVIGVAAIVFDATWQGVGLTYLVYGALPVAVSTLLQRAALAWLPHNLPALIVGQGFVSPAIAVGIVAAAAAGVQIAIAEGTLVVVPSGYALNALLLALGEAWFTGMATALIAVYRPAWVTTSDVRRYRLGGPRA</sequence>
<evidence type="ECO:0000256" key="1">
    <source>
        <dbReference type="ARBA" id="ARBA00004651"/>
    </source>
</evidence>
<feature type="transmembrane region" description="Helical" evidence="7">
    <location>
        <begin position="112"/>
        <end position="134"/>
    </location>
</feature>
<evidence type="ECO:0000313" key="10">
    <source>
        <dbReference type="Proteomes" id="UP000030475"/>
    </source>
</evidence>
<dbReference type="GeneID" id="93059726"/>
<organism evidence="8 10">
    <name type="scientific">Burkholderia pseudomallei</name>
    <name type="common">Pseudomonas pseudomallei</name>
    <dbReference type="NCBI Taxonomy" id="28450"/>
    <lineage>
        <taxon>Bacteria</taxon>
        <taxon>Pseudomonadati</taxon>
        <taxon>Pseudomonadota</taxon>
        <taxon>Betaproteobacteria</taxon>
        <taxon>Burkholderiales</taxon>
        <taxon>Burkholderiaceae</taxon>
        <taxon>Burkholderia</taxon>
        <taxon>pseudomallei group</taxon>
    </lineage>
</organism>
<feature type="transmembrane region" description="Helical" evidence="7">
    <location>
        <begin position="82"/>
        <end position="100"/>
    </location>
</feature>
<evidence type="ECO:0000256" key="7">
    <source>
        <dbReference type="SAM" id="Phobius"/>
    </source>
</evidence>
<dbReference type="EMBL" id="PHRB01000039">
    <property type="protein sequence ID" value="PJO62792.1"/>
    <property type="molecule type" value="Genomic_DNA"/>
</dbReference>
<evidence type="ECO:0000256" key="3">
    <source>
        <dbReference type="ARBA" id="ARBA00022475"/>
    </source>
</evidence>
<keyword evidence="3" id="KW-1003">Cell membrane</keyword>
<feature type="transmembrane region" description="Helical" evidence="7">
    <location>
        <begin position="6"/>
        <end position="29"/>
    </location>
</feature>
<feature type="transmembrane region" description="Helical" evidence="7">
    <location>
        <begin position="41"/>
        <end position="62"/>
    </location>
</feature>
<keyword evidence="4 7" id="KW-0812">Transmembrane</keyword>
<name>A0A069AZY7_BURPE</name>
<evidence type="ECO:0000256" key="2">
    <source>
        <dbReference type="ARBA" id="ARBA00022448"/>
    </source>
</evidence>
<evidence type="ECO:0000256" key="4">
    <source>
        <dbReference type="ARBA" id="ARBA00022692"/>
    </source>
</evidence>
<reference evidence="9 11" key="2">
    <citation type="submission" date="2017-11" db="EMBL/GenBank/DDBJ databases">
        <title>Molecular characterization of Burkholderia pseudomallei and closely related isolates from Vietnam.</title>
        <authorList>
            <person name="Ustinov D.V."/>
            <person name="Antonov A.S."/>
            <person name="Avdusheva E.F."/>
            <person name="Shpak I.M."/>
            <person name="Zakharova I.B."/>
            <person name="Thi L.A."/>
            <person name="Teteryatnikova N."/>
            <person name="Lopasteyskaya Y.A."/>
            <person name="Kuzyutina J.A."/>
            <person name="Ngo T.N."/>
            <person name="Victorov D.V."/>
        </authorList>
    </citation>
    <scope>NUCLEOTIDE SEQUENCE [LARGE SCALE GENOMIC DNA]</scope>
    <source>
        <strain evidence="9 11">V1512</strain>
    </source>
</reference>
<proteinExistence type="predicted"/>
<keyword evidence="6 7" id="KW-0472">Membrane</keyword>
<evidence type="ECO:0000256" key="6">
    <source>
        <dbReference type="ARBA" id="ARBA00023136"/>
    </source>
</evidence>
<comment type="caution">
    <text evidence="8">The sequence shown here is derived from an EMBL/GenBank/DDBJ whole genome shotgun (WGS) entry which is preliminary data.</text>
</comment>
<comment type="subcellular location">
    <subcellularLocation>
        <location evidence="1">Cell membrane</location>
        <topology evidence="1">Multi-pass membrane protein</topology>
    </subcellularLocation>
</comment>
<dbReference type="Pfam" id="PF01891">
    <property type="entry name" value="CbiM"/>
    <property type="match status" value="1"/>
</dbReference>
<keyword evidence="2" id="KW-0813">Transport</keyword>
<dbReference type="AlphaFoldDB" id="A0A069AZY7"/>
<reference evidence="8 10" key="1">
    <citation type="submission" date="2014-08" db="EMBL/GenBank/DDBJ databases">
        <authorList>
            <person name="Bunnell A."/>
            <person name="Chain P.S."/>
            <person name="Chertkov O."/>
            <person name="Currie B.J."/>
            <person name="Daligault H.E."/>
            <person name="Davenport K.W."/>
            <person name="Davis C."/>
            <person name="Gleasner C.D."/>
            <person name="Johnson S.L."/>
            <person name="Kaestli M."/>
            <person name="Koren S."/>
            <person name="Kunde Y.A."/>
            <person name="Mayo M."/>
            <person name="McMurry K.K."/>
            <person name="Price E.P."/>
            <person name="Reitenga K.G."/>
            <person name="Robison R."/>
            <person name="Rosovitz M.J."/>
            <person name="Sarovich D.S."/>
            <person name="Teshima H."/>
        </authorList>
    </citation>
    <scope>NUCLEOTIDE SEQUENCE [LARGE SCALE GENOMIC DNA]</scope>
    <source>
        <strain evidence="8 10">MSHR44</strain>
    </source>
</reference>
<dbReference type="OrthoDB" id="5297929at2"/>
<evidence type="ECO:0000313" key="9">
    <source>
        <dbReference type="EMBL" id="PJO62792.1"/>
    </source>
</evidence>